<organism evidence="1 2">
    <name type="scientific">Leptospira ainlahdjerensis</name>
    <dbReference type="NCBI Taxonomy" id="2810033"/>
    <lineage>
        <taxon>Bacteria</taxon>
        <taxon>Pseudomonadati</taxon>
        <taxon>Spirochaetota</taxon>
        <taxon>Spirochaetia</taxon>
        <taxon>Leptospirales</taxon>
        <taxon>Leptospiraceae</taxon>
        <taxon>Leptospira</taxon>
    </lineage>
</organism>
<sequence>MFDIPKLTEFALLEIEKFSKEHPEETFYAFAIDASLLCLNSLEAFEKSLKEYSTKWPKQYDTEEKISKLKYNPGDWAYQGFVNFRDLNLEDEEGYRRGPFDDDLYEEHYGADDETQKTTEYAKAIGEILESLKNKDAFRSLKKIPDFKVMRVEHNY</sequence>
<evidence type="ECO:0000313" key="2">
    <source>
        <dbReference type="Proteomes" id="UP000724686"/>
    </source>
</evidence>
<dbReference type="Pfam" id="PF14136">
    <property type="entry name" value="DUF4303"/>
    <property type="match status" value="1"/>
</dbReference>
<evidence type="ECO:0000313" key="1">
    <source>
        <dbReference type="EMBL" id="MBM9577416.1"/>
    </source>
</evidence>
<protein>
    <submittedName>
        <fullName evidence="1">DUF4303 domain-containing protein</fullName>
    </submittedName>
</protein>
<dbReference type="RefSeq" id="WP_205279554.1">
    <property type="nucleotide sequence ID" value="NZ_JAFFPU010000034.1"/>
</dbReference>
<name>A0ABS2UAM0_9LEPT</name>
<dbReference type="InterPro" id="IPR025409">
    <property type="entry name" value="DUF4303"/>
</dbReference>
<comment type="caution">
    <text evidence="1">The sequence shown here is derived from an EMBL/GenBank/DDBJ whole genome shotgun (WGS) entry which is preliminary data.</text>
</comment>
<dbReference type="Proteomes" id="UP000724686">
    <property type="component" value="Unassembled WGS sequence"/>
</dbReference>
<proteinExistence type="predicted"/>
<keyword evidence="2" id="KW-1185">Reference proteome</keyword>
<dbReference type="EMBL" id="JAFFPU010000034">
    <property type="protein sequence ID" value="MBM9577416.1"/>
    <property type="molecule type" value="Genomic_DNA"/>
</dbReference>
<reference evidence="1 2" key="1">
    <citation type="submission" date="2021-02" db="EMBL/GenBank/DDBJ databases">
        <title>Leptospira ainlahdjerensis sp. nov., Leptospira ainazelensis sp. nov., Leptospira abararensis sp. nov. and Leptospira chreensis sp. nov., four new species isolated from water sources in Algeria.</title>
        <authorList>
            <person name="Amara Korba A."/>
            <person name="Kainiu M."/>
            <person name="Vincent A.T."/>
            <person name="Mariet J.-F."/>
            <person name="Veyrier F.J."/>
            <person name="Goarant C."/>
            <person name="Picardeau M."/>
        </authorList>
    </citation>
    <scope>NUCLEOTIDE SEQUENCE [LARGE SCALE GENOMIC DNA]</scope>
    <source>
        <strain evidence="1 2">201903070</strain>
    </source>
</reference>
<accession>A0ABS2UAM0</accession>
<gene>
    <name evidence="1" type="ORF">JWG45_09645</name>
</gene>